<reference evidence="1" key="1">
    <citation type="submission" date="2021-01" db="EMBL/GenBank/DDBJ databases">
        <title>Whole genome shotgun sequence of Spirilliplanes yamanashiensis NBRC 15828.</title>
        <authorList>
            <person name="Komaki H."/>
            <person name="Tamura T."/>
        </authorList>
    </citation>
    <scope>NUCLEOTIDE SEQUENCE</scope>
    <source>
        <strain evidence="1">NBRC 15828</strain>
    </source>
</reference>
<protein>
    <submittedName>
        <fullName evidence="1">Uncharacterized protein</fullName>
    </submittedName>
</protein>
<dbReference type="EMBL" id="BOOY01000029">
    <property type="protein sequence ID" value="GIJ04813.1"/>
    <property type="molecule type" value="Genomic_DNA"/>
</dbReference>
<dbReference type="Proteomes" id="UP000652013">
    <property type="component" value="Unassembled WGS sequence"/>
</dbReference>
<evidence type="ECO:0000313" key="1">
    <source>
        <dbReference type="EMBL" id="GIJ04813.1"/>
    </source>
</evidence>
<name>A0A8J4DKZ4_9ACTN</name>
<sequence>MTLGRAALFLLIVTAPTLIGAAFLTAPRWLAALAGRLPDRREPRGPQPLGRPIEQLAADLRRLVRLHGQLAGTAHLGTRAQRMWAVEAAIGARAIEAADALGVPHPVPPPDGRLSRDELGALLRALAAAGLVLPAAADTL</sequence>
<gene>
    <name evidence="1" type="ORF">Sya03_41650</name>
</gene>
<keyword evidence="2" id="KW-1185">Reference proteome</keyword>
<accession>A0A8J4DKZ4</accession>
<organism evidence="1 2">
    <name type="scientific">Spirilliplanes yamanashiensis</name>
    <dbReference type="NCBI Taxonomy" id="42233"/>
    <lineage>
        <taxon>Bacteria</taxon>
        <taxon>Bacillati</taxon>
        <taxon>Actinomycetota</taxon>
        <taxon>Actinomycetes</taxon>
        <taxon>Micromonosporales</taxon>
        <taxon>Micromonosporaceae</taxon>
        <taxon>Spirilliplanes</taxon>
    </lineage>
</organism>
<dbReference type="RefSeq" id="WP_203940023.1">
    <property type="nucleotide sequence ID" value="NZ_BAAAGJ010000005.1"/>
</dbReference>
<dbReference type="AlphaFoldDB" id="A0A8J4DKZ4"/>
<evidence type="ECO:0000313" key="2">
    <source>
        <dbReference type="Proteomes" id="UP000652013"/>
    </source>
</evidence>
<proteinExistence type="predicted"/>
<comment type="caution">
    <text evidence="1">The sequence shown here is derived from an EMBL/GenBank/DDBJ whole genome shotgun (WGS) entry which is preliminary data.</text>
</comment>